<dbReference type="EMBL" id="JAACJJ010000004">
    <property type="protein sequence ID" value="KAF5328369.1"/>
    <property type="molecule type" value="Genomic_DNA"/>
</dbReference>
<reference evidence="2 3" key="1">
    <citation type="journal article" date="2020" name="ISME J.">
        <title>Uncovering the hidden diversity of litter-decomposition mechanisms in mushroom-forming fungi.</title>
        <authorList>
            <person name="Floudas D."/>
            <person name="Bentzer J."/>
            <person name="Ahren D."/>
            <person name="Johansson T."/>
            <person name="Persson P."/>
            <person name="Tunlid A."/>
        </authorList>
    </citation>
    <scope>NUCLEOTIDE SEQUENCE [LARGE SCALE GENOMIC DNA]</scope>
    <source>
        <strain evidence="2 3">CBS 101986</strain>
    </source>
</reference>
<dbReference type="GO" id="GO:0016787">
    <property type="term" value="F:hydrolase activity"/>
    <property type="evidence" value="ECO:0007669"/>
    <property type="project" value="InterPro"/>
</dbReference>
<dbReference type="Gene3D" id="3.60.21.10">
    <property type="match status" value="1"/>
</dbReference>
<keyword evidence="3" id="KW-1185">Reference proteome</keyword>
<name>A0A8H5BRT4_9AGAR</name>
<dbReference type="InterPro" id="IPR029052">
    <property type="entry name" value="Metallo-depent_PP-like"/>
</dbReference>
<dbReference type="AlphaFoldDB" id="A0A8H5BRT4"/>
<accession>A0A8H5BRT4</accession>
<dbReference type="OrthoDB" id="630188at2759"/>
<proteinExistence type="predicted"/>
<dbReference type="Proteomes" id="UP000567179">
    <property type="component" value="Unassembled WGS sequence"/>
</dbReference>
<evidence type="ECO:0000259" key="1">
    <source>
        <dbReference type="Pfam" id="PF00149"/>
    </source>
</evidence>
<protein>
    <recommendedName>
        <fullName evidence="1">Calcineurin-like phosphoesterase domain-containing protein</fullName>
    </recommendedName>
</protein>
<dbReference type="InterPro" id="IPR051693">
    <property type="entry name" value="UPF0046_metallophosphoest"/>
</dbReference>
<dbReference type="PANTHER" id="PTHR12905:SF0">
    <property type="entry name" value="CALCINEURIN-LIKE PHOSPHOESTERASE DOMAIN-CONTAINING PROTEIN"/>
    <property type="match status" value="1"/>
</dbReference>
<feature type="domain" description="Calcineurin-like phosphoesterase" evidence="1">
    <location>
        <begin position="43"/>
        <end position="250"/>
    </location>
</feature>
<dbReference type="InterPro" id="IPR004843">
    <property type="entry name" value="Calcineurin-like_PHP"/>
</dbReference>
<organism evidence="2 3">
    <name type="scientific">Psilocybe cf. subviscida</name>
    <dbReference type="NCBI Taxonomy" id="2480587"/>
    <lineage>
        <taxon>Eukaryota</taxon>
        <taxon>Fungi</taxon>
        <taxon>Dikarya</taxon>
        <taxon>Basidiomycota</taxon>
        <taxon>Agaricomycotina</taxon>
        <taxon>Agaricomycetes</taxon>
        <taxon>Agaricomycetidae</taxon>
        <taxon>Agaricales</taxon>
        <taxon>Agaricineae</taxon>
        <taxon>Strophariaceae</taxon>
        <taxon>Psilocybe</taxon>
    </lineage>
</organism>
<dbReference type="Pfam" id="PF00149">
    <property type="entry name" value="Metallophos"/>
    <property type="match status" value="1"/>
</dbReference>
<evidence type="ECO:0000313" key="2">
    <source>
        <dbReference type="EMBL" id="KAF5328369.1"/>
    </source>
</evidence>
<comment type="caution">
    <text evidence="2">The sequence shown here is derived from an EMBL/GenBank/DDBJ whole genome shotgun (WGS) entry which is preliminary data.</text>
</comment>
<dbReference type="SUPFAM" id="SSF56300">
    <property type="entry name" value="Metallo-dependent phosphatases"/>
    <property type="match status" value="1"/>
</dbReference>
<gene>
    <name evidence="2" type="ORF">D9619_013240</name>
</gene>
<evidence type="ECO:0000313" key="3">
    <source>
        <dbReference type="Proteomes" id="UP000567179"/>
    </source>
</evidence>
<sequence>MPRQPDFASLEYDPITLKSPGEIVYLEYNPAELPPKPAEDWTRFVCISDTHSRTFPVPDGDVLLHSGDLTNTGTVPDFSVTMKWLYSLPHKVKILLFNVSPVFSIIAGNHDLTLHPEWYDTQWPRFHSHHGKQNLKPIMDLLASQESAAHGIVYLKDRSHSFKLKEDGRFWSVYGSPWSPYFGNWAFNYGGDVAEDLISKFPKTDILLTHGPPAGIFDKTMRGDDAGCTALRARLPELRPRIHLFGHIHEGHGAYIHRWDSANDFEPPRVQVDDEIPDDARDDEADAGDVERTVFVNAANWPMGRAAARRGIRVFGGPGFQAVVIDLKD</sequence>
<dbReference type="CDD" id="cd07379">
    <property type="entry name" value="MPP_239FB"/>
    <property type="match status" value="1"/>
</dbReference>
<dbReference type="PANTHER" id="PTHR12905">
    <property type="entry name" value="METALLOPHOSPHOESTERASE"/>
    <property type="match status" value="1"/>
</dbReference>